<dbReference type="Proteomes" id="UP000050482">
    <property type="component" value="Unassembled WGS sequence"/>
</dbReference>
<accession>A0A0P9CL83</accession>
<evidence type="ECO:0000313" key="2">
    <source>
        <dbReference type="Proteomes" id="UP000050482"/>
    </source>
</evidence>
<dbReference type="STRING" id="471514.AN477_10265"/>
<sequence>MKAVVVIVKAVIAIVKAPVVIVEKVVIIVKTSEQTRWIVRCVRKTTRMISSGRSGHGKGIGR</sequence>
<evidence type="ECO:0000313" key="1">
    <source>
        <dbReference type="EMBL" id="KPV43767.1"/>
    </source>
</evidence>
<name>A0A0P9CL83_9BACL</name>
<comment type="caution">
    <text evidence="1">The sequence shown here is derived from an EMBL/GenBank/DDBJ whole genome shotgun (WGS) entry which is preliminary data.</text>
</comment>
<gene>
    <name evidence="1" type="ORF">AN477_10265</name>
</gene>
<proteinExistence type="predicted"/>
<dbReference type="EMBL" id="LJCO01000045">
    <property type="protein sequence ID" value="KPV43767.1"/>
    <property type="molecule type" value="Genomic_DNA"/>
</dbReference>
<keyword evidence="2" id="KW-1185">Reference proteome</keyword>
<dbReference type="PATRIC" id="fig|471514.4.peg.5102"/>
<protein>
    <submittedName>
        <fullName evidence="1">Uncharacterized protein</fullName>
    </submittedName>
</protein>
<organism evidence="1 2">
    <name type="scientific">Alicyclobacillus ferrooxydans</name>
    <dbReference type="NCBI Taxonomy" id="471514"/>
    <lineage>
        <taxon>Bacteria</taxon>
        <taxon>Bacillati</taxon>
        <taxon>Bacillota</taxon>
        <taxon>Bacilli</taxon>
        <taxon>Bacillales</taxon>
        <taxon>Alicyclobacillaceae</taxon>
        <taxon>Alicyclobacillus</taxon>
    </lineage>
</organism>
<dbReference type="AlphaFoldDB" id="A0A0P9CL83"/>
<reference evidence="1 2" key="1">
    <citation type="submission" date="2015-09" db="EMBL/GenBank/DDBJ databases">
        <title>Draft genome sequence of Alicyclobacillus ferrooxydans DSM 22381.</title>
        <authorList>
            <person name="Hemp J."/>
        </authorList>
    </citation>
    <scope>NUCLEOTIDE SEQUENCE [LARGE SCALE GENOMIC DNA]</scope>
    <source>
        <strain evidence="1 2">TC-34</strain>
    </source>
</reference>